<dbReference type="SMART" id="SM00287">
    <property type="entry name" value="SH3b"/>
    <property type="match status" value="1"/>
</dbReference>
<accession>A0A9D1SPF4</accession>
<dbReference type="SUPFAM" id="SSF49373">
    <property type="entry name" value="Invasin/intimin cell-adhesion fragments"/>
    <property type="match status" value="2"/>
</dbReference>
<evidence type="ECO:0000259" key="3">
    <source>
        <dbReference type="PROSITE" id="PS51781"/>
    </source>
</evidence>
<evidence type="ECO:0000313" key="5">
    <source>
        <dbReference type="Proteomes" id="UP000824125"/>
    </source>
</evidence>
<organism evidence="4 5">
    <name type="scientific">Candidatus Scybalenecus merdavium</name>
    <dbReference type="NCBI Taxonomy" id="2840939"/>
    <lineage>
        <taxon>Bacteria</taxon>
        <taxon>Bacillati</taxon>
        <taxon>Bacillota</taxon>
        <taxon>Clostridia</taxon>
        <taxon>Eubacteriales</taxon>
        <taxon>Oscillospiraceae</taxon>
        <taxon>Oscillospiraceae incertae sedis</taxon>
        <taxon>Candidatus Scybalenecus</taxon>
    </lineage>
</organism>
<gene>
    <name evidence="4" type="ORF">IAD23_06190</name>
</gene>
<evidence type="ECO:0000313" key="4">
    <source>
        <dbReference type="EMBL" id="HIU69531.1"/>
    </source>
</evidence>
<dbReference type="Proteomes" id="UP000824125">
    <property type="component" value="Unassembled WGS sequence"/>
</dbReference>
<keyword evidence="2" id="KW-0732">Signal</keyword>
<feature type="region of interest" description="Disordered" evidence="1">
    <location>
        <begin position="31"/>
        <end position="59"/>
    </location>
</feature>
<feature type="compositionally biased region" description="Polar residues" evidence="1">
    <location>
        <begin position="42"/>
        <end position="59"/>
    </location>
</feature>
<dbReference type="EMBL" id="DVNM01000033">
    <property type="protein sequence ID" value="HIU69531.1"/>
    <property type="molecule type" value="Genomic_DNA"/>
</dbReference>
<reference evidence="4" key="1">
    <citation type="submission" date="2020-10" db="EMBL/GenBank/DDBJ databases">
        <authorList>
            <person name="Gilroy R."/>
        </authorList>
    </citation>
    <scope>NUCLEOTIDE SEQUENCE</scope>
    <source>
        <strain evidence="4">CHK176-6737</strain>
    </source>
</reference>
<protein>
    <submittedName>
        <fullName evidence="4">C39 family peptidase</fullName>
    </submittedName>
</protein>
<feature type="domain" description="SH3b" evidence="3">
    <location>
        <begin position="301"/>
        <end position="363"/>
    </location>
</feature>
<evidence type="ECO:0000256" key="1">
    <source>
        <dbReference type="SAM" id="MobiDB-lite"/>
    </source>
</evidence>
<dbReference type="AlphaFoldDB" id="A0A9D1SPF4"/>
<dbReference type="PROSITE" id="PS51781">
    <property type="entry name" value="SH3B"/>
    <property type="match status" value="1"/>
</dbReference>
<sequence length="562" mass="58237">MKKKILITAASVAAAAVIVAGVLLGTAAAKKEPEPAAATDSPAVSAQSETQPPSTDAPQLTLKLSETRIEVGKTATAETTANASCTGEVQIISSDTAVLSVNGTTLTALAPGEATVYAQCGNAKSEEITVACIVYATGMSLNKESATIKIGDQTTLSASLTPDNVTEKSISWSTSDKNIATVSKKGVVTGKGVGTATITAKDASGKLTASCKITVDPVEVSSVSFSESNIKLGKGQKFIVTSSVSPENATYKSLDITVSNSNVVSYSGSTLTAKAPGTATVTAKAHNGKSDSFKVTVTEEKTSKTMYTTSNVNLRSGKSTSSKSIKVVSAGTAVDVVKNGTWAMVNTGGQVGYIKSSYLSSVKPVHISGVPYLNQFSLGLPTGCEAVSAAMVLKYHGYNVSANTIVNATPNGEAKHKENGKWVGANPFEEFVGHPSKNKTYGSYGCFAAPIVKAMKTVAGSRVKDISGCSSDTLFDYVADGHPVVVWCVKNAGNLKTGVTWTYPDGSGKFTELSGEHCAVLIGYDSKNVYLNDPSAGKNVTQPKSKFISNWKKLYSQAIVVE</sequence>
<name>A0A9D1SPF4_9FIRM</name>
<dbReference type="Pfam" id="PF02368">
    <property type="entry name" value="Big_2"/>
    <property type="match status" value="1"/>
</dbReference>
<dbReference type="Pfam" id="PF13529">
    <property type="entry name" value="Peptidase_C39_2"/>
    <property type="match status" value="1"/>
</dbReference>
<dbReference type="InterPro" id="IPR003646">
    <property type="entry name" value="SH3-like_bac-type"/>
</dbReference>
<dbReference type="PANTHER" id="PTHR37806">
    <property type="entry name" value="LMO0724 PROTEIN"/>
    <property type="match status" value="1"/>
</dbReference>
<dbReference type="Gene3D" id="3.90.70.10">
    <property type="entry name" value="Cysteine proteinases"/>
    <property type="match status" value="1"/>
</dbReference>
<feature type="signal peptide" evidence="2">
    <location>
        <begin position="1"/>
        <end position="20"/>
    </location>
</feature>
<dbReference type="Gene3D" id="2.30.30.40">
    <property type="entry name" value="SH3 Domains"/>
    <property type="match status" value="1"/>
</dbReference>
<dbReference type="InterPro" id="IPR039564">
    <property type="entry name" value="Peptidase_C39-like"/>
</dbReference>
<evidence type="ECO:0000256" key="2">
    <source>
        <dbReference type="SAM" id="SignalP"/>
    </source>
</evidence>
<dbReference type="InterPro" id="IPR008964">
    <property type="entry name" value="Invasin/intimin_cell_adhesion"/>
</dbReference>
<dbReference type="SMART" id="SM00635">
    <property type="entry name" value="BID_2"/>
    <property type="match status" value="3"/>
</dbReference>
<dbReference type="InterPro" id="IPR003343">
    <property type="entry name" value="Big_2"/>
</dbReference>
<feature type="chain" id="PRO_5039215518" evidence="2">
    <location>
        <begin position="21"/>
        <end position="562"/>
    </location>
</feature>
<dbReference type="PANTHER" id="PTHR37806:SF1">
    <property type="entry name" value="PEPTIDASE C39-LIKE DOMAIN-CONTAINING PROTEIN"/>
    <property type="match status" value="1"/>
</dbReference>
<proteinExistence type="predicted"/>
<comment type="caution">
    <text evidence="4">The sequence shown here is derived from an EMBL/GenBank/DDBJ whole genome shotgun (WGS) entry which is preliminary data.</text>
</comment>
<dbReference type="Gene3D" id="2.60.40.1080">
    <property type="match status" value="3"/>
</dbReference>
<reference evidence="4" key="2">
    <citation type="journal article" date="2021" name="PeerJ">
        <title>Extensive microbial diversity within the chicken gut microbiome revealed by metagenomics and culture.</title>
        <authorList>
            <person name="Gilroy R."/>
            <person name="Ravi A."/>
            <person name="Getino M."/>
            <person name="Pursley I."/>
            <person name="Horton D.L."/>
            <person name="Alikhan N.F."/>
            <person name="Baker D."/>
            <person name="Gharbi K."/>
            <person name="Hall N."/>
            <person name="Watson M."/>
            <person name="Adriaenssens E.M."/>
            <person name="Foster-Nyarko E."/>
            <person name="Jarju S."/>
            <person name="Secka A."/>
            <person name="Antonio M."/>
            <person name="Oren A."/>
            <person name="Chaudhuri R.R."/>
            <person name="La Ragione R."/>
            <person name="Hildebrand F."/>
            <person name="Pallen M.J."/>
        </authorList>
    </citation>
    <scope>NUCLEOTIDE SEQUENCE</scope>
    <source>
        <strain evidence="4">CHK176-6737</strain>
    </source>
</reference>
<dbReference type="Pfam" id="PF08239">
    <property type="entry name" value="SH3_3"/>
    <property type="match status" value="1"/>
</dbReference>